<sequence length="47" mass="5287">MPPEMPGLKSMLYTDLLPRTGQCPQRAVERAIGMIVTVRMVSMLRVI</sequence>
<gene>
    <name evidence="1" type="ORF">SAMN02982927_03067</name>
</gene>
<protein>
    <submittedName>
        <fullName evidence="1">Uncharacterized protein</fullName>
    </submittedName>
</protein>
<dbReference type="AlphaFoldDB" id="A0A1I2VE46"/>
<dbReference type="EMBL" id="FOOY01000026">
    <property type="protein sequence ID" value="SFG87482.1"/>
    <property type="molecule type" value="Genomic_DNA"/>
</dbReference>
<reference evidence="2" key="1">
    <citation type="submission" date="2016-10" db="EMBL/GenBank/DDBJ databases">
        <authorList>
            <person name="Varghese N."/>
            <person name="Submissions S."/>
        </authorList>
    </citation>
    <scope>NUCLEOTIDE SEQUENCE [LARGE SCALE GENOMIC DNA]</scope>
    <source>
        <strain evidence="2">ATCC 700379</strain>
    </source>
</reference>
<evidence type="ECO:0000313" key="2">
    <source>
        <dbReference type="Proteomes" id="UP000198752"/>
    </source>
</evidence>
<name>A0A1I2VE46_9BACL</name>
<organism evidence="1 2">
    <name type="scientific">Sporolactobacillus nakayamae</name>
    <dbReference type="NCBI Taxonomy" id="269670"/>
    <lineage>
        <taxon>Bacteria</taxon>
        <taxon>Bacillati</taxon>
        <taxon>Bacillota</taxon>
        <taxon>Bacilli</taxon>
        <taxon>Bacillales</taxon>
        <taxon>Sporolactobacillaceae</taxon>
        <taxon>Sporolactobacillus</taxon>
    </lineage>
</organism>
<accession>A0A1I2VE46</accession>
<dbReference type="Proteomes" id="UP000198752">
    <property type="component" value="Unassembled WGS sequence"/>
</dbReference>
<dbReference type="STRING" id="269670.SAMN02982927_03067"/>
<keyword evidence="2" id="KW-1185">Reference proteome</keyword>
<proteinExistence type="predicted"/>
<evidence type="ECO:0000313" key="1">
    <source>
        <dbReference type="EMBL" id="SFG87482.1"/>
    </source>
</evidence>